<dbReference type="EMBL" id="KZ507197">
    <property type="protein sequence ID" value="PKU37317.1"/>
    <property type="molecule type" value="Genomic_DNA"/>
</dbReference>
<keyword evidence="1" id="KW-0548">Nucleotidyltransferase</keyword>
<proteinExistence type="predicted"/>
<keyword evidence="1" id="KW-0808">Transferase</keyword>
<evidence type="ECO:0000313" key="2">
    <source>
        <dbReference type="Proteomes" id="UP000233556"/>
    </source>
</evidence>
<gene>
    <name evidence="1" type="ORF">llap_12379</name>
</gene>
<dbReference type="PANTHER" id="PTHR33332">
    <property type="entry name" value="REVERSE TRANSCRIPTASE DOMAIN-CONTAINING PROTEIN"/>
    <property type="match status" value="1"/>
</dbReference>
<accession>A0A2I0TU49</accession>
<organism evidence="1 2">
    <name type="scientific">Limosa lapponica baueri</name>
    <dbReference type="NCBI Taxonomy" id="1758121"/>
    <lineage>
        <taxon>Eukaryota</taxon>
        <taxon>Metazoa</taxon>
        <taxon>Chordata</taxon>
        <taxon>Craniata</taxon>
        <taxon>Vertebrata</taxon>
        <taxon>Euteleostomi</taxon>
        <taxon>Archelosauria</taxon>
        <taxon>Archosauria</taxon>
        <taxon>Dinosauria</taxon>
        <taxon>Saurischia</taxon>
        <taxon>Theropoda</taxon>
        <taxon>Coelurosauria</taxon>
        <taxon>Aves</taxon>
        <taxon>Neognathae</taxon>
        <taxon>Neoaves</taxon>
        <taxon>Charadriiformes</taxon>
        <taxon>Scolopacidae</taxon>
        <taxon>Limosa</taxon>
    </lineage>
</organism>
<dbReference type="OrthoDB" id="410381at2759"/>
<reference evidence="2" key="2">
    <citation type="submission" date="2017-12" db="EMBL/GenBank/DDBJ databases">
        <title>Genome sequence of the Bar-tailed Godwit (Limosa lapponica baueri).</title>
        <authorList>
            <person name="Lima N.C.B."/>
            <person name="Parody-Merino A.M."/>
            <person name="Battley P.F."/>
            <person name="Fidler A.E."/>
            <person name="Prosdocimi F."/>
        </authorList>
    </citation>
    <scope>NUCLEOTIDE SEQUENCE [LARGE SCALE GENOMIC DNA]</scope>
</reference>
<dbReference type="AlphaFoldDB" id="A0A2I0TU49"/>
<evidence type="ECO:0000313" key="1">
    <source>
        <dbReference type="EMBL" id="PKU37317.1"/>
    </source>
</evidence>
<keyword evidence="1" id="KW-0695">RNA-directed DNA polymerase</keyword>
<protein>
    <submittedName>
        <fullName evidence="1">Rna-directed dna polymerase from mobile element jockey-like</fullName>
    </submittedName>
</protein>
<dbReference type="Proteomes" id="UP000233556">
    <property type="component" value="Unassembled WGS sequence"/>
</dbReference>
<dbReference type="GO" id="GO:0003964">
    <property type="term" value="F:RNA-directed DNA polymerase activity"/>
    <property type="evidence" value="ECO:0007669"/>
    <property type="project" value="UniProtKB-KW"/>
</dbReference>
<keyword evidence="2" id="KW-1185">Reference proteome</keyword>
<sequence length="128" mass="14668">MGCCTLSKFIDHTTLRGMFNRPDSCAVIQRDIHMLEKWAKRTFMEFNRGKPKVLSLGRNNLITWLTSWKAAEKDLGVLVDTKFNMIQQCTLAAKANSILSYTRKNIASRLRDVILPLYSALVRTDLEC</sequence>
<name>A0A2I0TU49_LIMLA</name>
<reference evidence="2" key="1">
    <citation type="submission" date="2017-11" db="EMBL/GenBank/DDBJ databases">
        <authorList>
            <person name="Lima N.C."/>
            <person name="Parody-Merino A.M."/>
            <person name="Battley P.F."/>
            <person name="Fidler A.E."/>
            <person name="Prosdocimi F."/>
        </authorList>
    </citation>
    <scope>NUCLEOTIDE SEQUENCE [LARGE SCALE GENOMIC DNA]</scope>
</reference>